<evidence type="ECO:0000256" key="4">
    <source>
        <dbReference type="ARBA" id="ARBA00022741"/>
    </source>
</evidence>
<feature type="region of interest" description="Disordered" evidence="11">
    <location>
        <begin position="43"/>
        <end position="78"/>
    </location>
</feature>
<dbReference type="GO" id="GO:0005524">
    <property type="term" value="F:ATP binding"/>
    <property type="evidence" value="ECO:0007669"/>
    <property type="project" value="UniProtKB-UniRule"/>
</dbReference>
<evidence type="ECO:0000256" key="8">
    <source>
        <dbReference type="ARBA" id="ARBA00047454"/>
    </source>
</evidence>
<keyword evidence="4 9" id="KW-0547">Nucleotide-binding</keyword>
<dbReference type="InterPro" id="IPR000719">
    <property type="entry name" value="Prot_kinase_dom"/>
</dbReference>
<dbReference type="PROSITE" id="PS00108">
    <property type="entry name" value="PROTEIN_KINASE_ST"/>
    <property type="match status" value="1"/>
</dbReference>
<comment type="catalytic activity">
    <reaction evidence="8">
        <text>L-seryl-[protein] + ATP = O-phospho-L-seryl-[protein] + ADP + H(+)</text>
        <dbReference type="Rhea" id="RHEA:17989"/>
        <dbReference type="Rhea" id="RHEA-COMP:9863"/>
        <dbReference type="Rhea" id="RHEA-COMP:11604"/>
        <dbReference type="ChEBI" id="CHEBI:15378"/>
        <dbReference type="ChEBI" id="CHEBI:29999"/>
        <dbReference type="ChEBI" id="CHEBI:30616"/>
        <dbReference type="ChEBI" id="CHEBI:83421"/>
        <dbReference type="ChEBI" id="CHEBI:456216"/>
        <dbReference type="EC" id="2.7.11.11"/>
    </reaction>
</comment>
<dbReference type="EMBL" id="BPWL01000003">
    <property type="protein sequence ID" value="GJJ08432.1"/>
    <property type="molecule type" value="Genomic_DNA"/>
</dbReference>
<gene>
    <name evidence="14" type="ORF">Clacol_002648</name>
</gene>
<sequence>MAGKIQKIHTSHHSNSHNLHSNPSSPSLAPSIITTRTSLSDELELSSSKSKQSISSIPHPNLNAHIPDSSSHPPGLTPSEKYKLTDFHLVRTLGTGSFGRVHQAYHRPTSRYFAMKVLPKEKVVRTNQVEHTRNERRLLVNVHNPFIVNVWGAFQDSSNLYILMDYAPGGELFTLLRRARRFPDPVAKFYAAEVALALHYLHSQSIIYRDLKPENILLGADGHIKLIDFGFAKVVYDVTWTLCGTPDYLAPESVDWYALGVLIFEMLAGYPPFHSEDPNPLKLYQRIQAGIVTYPSGFNPNAINLIQCFLRSDLSERYGNMNHGTEDIFAHPWFAEVLWDRLYRKEIPAPFIPTISGEGDSSAYDTYQENDVGQYGLPSSDPHGHLFDDFEYTC</sequence>
<feature type="domain" description="AGC-kinase C-terminal" evidence="13">
    <location>
        <begin position="335"/>
        <end position="394"/>
    </location>
</feature>
<dbReference type="Gene3D" id="3.30.200.20">
    <property type="entry name" value="Phosphorylase Kinase, domain 1"/>
    <property type="match status" value="1"/>
</dbReference>
<dbReference type="PROSITE" id="PS51285">
    <property type="entry name" value="AGC_KINASE_CTER"/>
    <property type="match status" value="1"/>
</dbReference>
<dbReference type="InterPro" id="IPR000961">
    <property type="entry name" value="AGC-kinase_C"/>
</dbReference>
<accession>A0AAV5A1C6</accession>
<dbReference type="SUPFAM" id="SSF56112">
    <property type="entry name" value="Protein kinase-like (PK-like)"/>
    <property type="match status" value="1"/>
</dbReference>
<feature type="region of interest" description="Disordered" evidence="11">
    <location>
        <begin position="1"/>
        <end position="31"/>
    </location>
</feature>
<dbReference type="Proteomes" id="UP001050691">
    <property type="component" value="Unassembled WGS sequence"/>
</dbReference>
<evidence type="ECO:0000256" key="10">
    <source>
        <dbReference type="RuleBase" id="RU000304"/>
    </source>
</evidence>
<dbReference type="InterPro" id="IPR017441">
    <property type="entry name" value="Protein_kinase_ATP_BS"/>
</dbReference>
<evidence type="ECO:0000259" key="13">
    <source>
        <dbReference type="PROSITE" id="PS51285"/>
    </source>
</evidence>
<feature type="domain" description="Protein kinase" evidence="12">
    <location>
        <begin position="87"/>
        <end position="334"/>
    </location>
</feature>
<dbReference type="GO" id="GO:0005829">
    <property type="term" value="C:cytosol"/>
    <property type="evidence" value="ECO:0007669"/>
    <property type="project" value="TreeGrafter"/>
</dbReference>
<dbReference type="GO" id="GO:0005952">
    <property type="term" value="C:cAMP-dependent protein kinase complex"/>
    <property type="evidence" value="ECO:0007669"/>
    <property type="project" value="TreeGrafter"/>
</dbReference>
<protein>
    <recommendedName>
        <fullName evidence="1">cAMP-dependent protein kinase</fullName>
        <ecNumber evidence="1">2.7.11.11</ecNumber>
    </recommendedName>
</protein>
<dbReference type="PROSITE" id="PS50011">
    <property type="entry name" value="PROTEIN_KINASE_DOM"/>
    <property type="match status" value="1"/>
</dbReference>
<dbReference type="GO" id="GO:0005634">
    <property type="term" value="C:nucleus"/>
    <property type="evidence" value="ECO:0007669"/>
    <property type="project" value="TreeGrafter"/>
</dbReference>
<dbReference type="FunFam" id="1.10.510.10:FF:000005">
    <property type="entry name" value="cAMP-dependent protein kinase catalytic subunit alpha"/>
    <property type="match status" value="1"/>
</dbReference>
<evidence type="ECO:0000256" key="7">
    <source>
        <dbReference type="ARBA" id="ARBA00047292"/>
    </source>
</evidence>
<evidence type="ECO:0000313" key="15">
    <source>
        <dbReference type="Proteomes" id="UP001050691"/>
    </source>
</evidence>
<feature type="compositionally biased region" description="Low complexity" evidence="11">
    <location>
        <begin position="16"/>
        <end position="31"/>
    </location>
</feature>
<evidence type="ECO:0000256" key="11">
    <source>
        <dbReference type="SAM" id="MobiDB-lite"/>
    </source>
</evidence>
<evidence type="ECO:0000313" key="14">
    <source>
        <dbReference type="EMBL" id="GJJ08432.1"/>
    </source>
</evidence>
<dbReference type="CDD" id="cd05580">
    <property type="entry name" value="STKc_PKA_like"/>
    <property type="match status" value="1"/>
</dbReference>
<keyword evidence="3" id="KW-0808">Transferase</keyword>
<evidence type="ECO:0000256" key="5">
    <source>
        <dbReference type="ARBA" id="ARBA00022777"/>
    </source>
</evidence>
<comment type="similarity">
    <text evidence="10">Belongs to the protein kinase superfamily.</text>
</comment>
<organism evidence="14 15">
    <name type="scientific">Clathrus columnatus</name>
    <dbReference type="NCBI Taxonomy" id="1419009"/>
    <lineage>
        <taxon>Eukaryota</taxon>
        <taxon>Fungi</taxon>
        <taxon>Dikarya</taxon>
        <taxon>Basidiomycota</taxon>
        <taxon>Agaricomycotina</taxon>
        <taxon>Agaricomycetes</taxon>
        <taxon>Phallomycetidae</taxon>
        <taxon>Phallales</taxon>
        <taxon>Clathraceae</taxon>
        <taxon>Clathrus</taxon>
    </lineage>
</organism>
<dbReference type="EC" id="2.7.11.11" evidence="1"/>
<dbReference type="PROSITE" id="PS00107">
    <property type="entry name" value="PROTEIN_KINASE_ATP"/>
    <property type="match status" value="1"/>
</dbReference>
<dbReference type="AlphaFoldDB" id="A0AAV5A1C6"/>
<dbReference type="PANTHER" id="PTHR24353:SF153">
    <property type="entry name" value="CAMP-DEPENDENT PROTEIN KINASE CATALYTIC SUBUNIT 1"/>
    <property type="match status" value="1"/>
</dbReference>
<keyword evidence="5" id="KW-0418">Kinase</keyword>
<reference evidence="14" key="1">
    <citation type="submission" date="2021-10" db="EMBL/GenBank/DDBJ databases">
        <title>De novo Genome Assembly of Clathrus columnatus (Basidiomycota, Fungi) Using Illumina and Nanopore Sequence Data.</title>
        <authorList>
            <person name="Ogiso-Tanaka E."/>
            <person name="Itagaki H."/>
            <person name="Hosoya T."/>
            <person name="Hosaka K."/>
        </authorList>
    </citation>
    <scope>NUCLEOTIDE SEQUENCE</scope>
    <source>
        <strain evidence="14">MO-923</strain>
    </source>
</reference>
<comment type="catalytic activity">
    <reaction evidence="7">
        <text>L-threonyl-[protein] + ATP = O-phospho-L-threonyl-[protein] + ADP + H(+)</text>
        <dbReference type="Rhea" id="RHEA:46608"/>
        <dbReference type="Rhea" id="RHEA-COMP:11060"/>
        <dbReference type="Rhea" id="RHEA-COMP:11605"/>
        <dbReference type="ChEBI" id="CHEBI:15378"/>
        <dbReference type="ChEBI" id="CHEBI:30013"/>
        <dbReference type="ChEBI" id="CHEBI:30616"/>
        <dbReference type="ChEBI" id="CHEBI:61977"/>
        <dbReference type="ChEBI" id="CHEBI:456216"/>
        <dbReference type="EC" id="2.7.11.11"/>
    </reaction>
</comment>
<dbReference type="GO" id="GO:0009653">
    <property type="term" value="P:anatomical structure morphogenesis"/>
    <property type="evidence" value="ECO:0007669"/>
    <property type="project" value="UniProtKB-ARBA"/>
</dbReference>
<evidence type="ECO:0000256" key="1">
    <source>
        <dbReference type="ARBA" id="ARBA00012444"/>
    </source>
</evidence>
<dbReference type="PANTHER" id="PTHR24353">
    <property type="entry name" value="CYCLIC NUCLEOTIDE-DEPENDENT PROTEIN KINASE"/>
    <property type="match status" value="1"/>
</dbReference>
<dbReference type="InterPro" id="IPR008271">
    <property type="entry name" value="Ser/Thr_kinase_AS"/>
</dbReference>
<dbReference type="GO" id="GO:0004691">
    <property type="term" value="F:cAMP-dependent protein kinase activity"/>
    <property type="evidence" value="ECO:0007669"/>
    <property type="project" value="UniProtKB-EC"/>
</dbReference>
<feature type="compositionally biased region" description="Basic residues" evidence="11">
    <location>
        <begin position="1"/>
        <end position="15"/>
    </location>
</feature>
<proteinExistence type="inferred from homology"/>
<dbReference type="InterPro" id="IPR011009">
    <property type="entry name" value="Kinase-like_dom_sf"/>
</dbReference>
<dbReference type="FunFam" id="3.30.200.20:FF:000042">
    <property type="entry name" value="Aurora kinase A"/>
    <property type="match status" value="1"/>
</dbReference>
<keyword evidence="15" id="KW-1185">Reference proteome</keyword>
<evidence type="ECO:0000256" key="2">
    <source>
        <dbReference type="ARBA" id="ARBA00022527"/>
    </source>
</evidence>
<keyword evidence="6 9" id="KW-0067">ATP-binding</keyword>
<name>A0AAV5A1C6_9AGAM</name>
<dbReference type="Gene3D" id="1.10.510.10">
    <property type="entry name" value="Transferase(Phosphotransferase) domain 1"/>
    <property type="match status" value="1"/>
</dbReference>
<comment type="caution">
    <text evidence="14">The sequence shown here is derived from an EMBL/GenBank/DDBJ whole genome shotgun (WGS) entry which is preliminary data.</text>
</comment>
<feature type="binding site" evidence="9">
    <location>
        <position position="116"/>
    </location>
    <ligand>
        <name>ATP</name>
        <dbReference type="ChEBI" id="CHEBI:30616"/>
    </ligand>
</feature>
<dbReference type="SMART" id="SM00220">
    <property type="entry name" value="S_TKc"/>
    <property type="match status" value="1"/>
</dbReference>
<evidence type="ECO:0000256" key="3">
    <source>
        <dbReference type="ARBA" id="ARBA00022679"/>
    </source>
</evidence>
<evidence type="ECO:0000259" key="12">
    <source>
        <dbReference type="PROSITE" id="PS50011"/>
    </source>
</evidence>
<dbReference type="SMART" id="SM00133">
    <property type="entry name" value="S_TK_X"/>
    <property type="match status" value="1"/>
</dbReference>
<keyword evidence="2 10" id="KW-0723">Serine/threonine-protein kinase</keyword>
<evidence type="ECO:0000256" key="6">
    <source>
        <dbReference type="ARBA" id="ARBA00022840"/>
    </source>
</evidence>
<evidence type="ECO:0000256" key="9">
    <source>
        <dbReference type="PROSITE-ProRule" id="PRU10141"/>
    </source>
</evidence>
<feature type="compositionally biased region" description="Low complexity" evidence="11">
    <location>
        <begin position="43"/>
        <end position="57"/>
    </location>
</feature>
<dbReference type="Pfam" id="PF00069">
    <property type="entry name" value="Pkinase"/>
    <property type="match status" value="1"/>
</dbReference>